<feature type="transmembrane region" description="Helical" evidence="6">
    <location>
        <begin position="7"/>
        <end position="34"/>
    </location>
</feature>
<name>A0A7Y8FF66_9PSED</name>
<dbReference type="InterPro" id="IPR011701">
    <property type="entry name" value="MFS"/>
</dbReference>
<feature type="transmembrane region" description="Helical" evidence="6">
    <location>
        <begin position="280"/>
        <end position="299"/>
    </location>
</feature>
<feature type="transmembrane region" description="Helical" evidence="6">
    <location>
        <begin position="162"/>
        <end position="181"/>
    </location>
</feature>
<gene>
    <name evidence="8" type="ORF">HX828_19645</name>
</gene>
<sequence length="415" mass="45128">MTKLSKWHVLIGGFIAYIFDAMEIVLLSVALPVIRGDLGLGINEVGLLVTATLIGMGFSSITIGWYADNFGRRSAMLASLIIFGALTSVLSFVHDFYLFLFIRFLSGVGLGGLWSTVSAYVAESWPEKQRSRATSFVISAFPIGAIVAAVTAKFFLPDWRTLFLFSGLAVILPIFYVYFFVAESQIWKIQKQVNSATKGQVLVSEIFAPELRRSTLLGTLAASFALLGYWGSSTWLPTYLVQERGLSLALMATFIAVLNVGNFLGLNFFGYVADRFGKRITVAISLLLTAGMLPIYLFASNEQSLLWLGPIYAFFIAFAGLFGSLFSQIYPTRVRTLGAGFCFNAGRGLAAFGPVLLSGIASHYSLAAGLMVCASFFVVSAIFVMMLPRTDATKDASDHTDGSIGKADYQPLNRI</sequence>
<dbReference type="InterPro" id="IPR036259">
    <property type="entry name" value="MFS_trans_sf"/>
</dbReference>
<feature type="transmembrane region" description="Helical" evidence="6">
    <location>
        <begin position="100"/>
        <end position="121"/>
    </location>
</feature>
<dbReference type="EMBL" id="JACARF010000023">
    <property type="protein sequence ID" value="NWE77783.1"/>
    <property type="molecule type" value="Genomic_DNA"/>
</dbReference>
<proteinExistence type="predicted"/>
<dbReference type="AlphaFoldDB" id="A0A7Y8FF66"/>
<evidence type="ECO:0000313" key="8">
    <source>
        <dbReference type="EMBL" id="NWE77783.1"/>
    </source>
</evidence>
<dbReference type="PANTHER" id="PTHR23508">
    <property type="entry name" value="CARBOXYLIC ACID TRANSPORTER PROTEIN HOMOLOG"/>
    <property type="match status" value="1"/>
</dbReference>
<comment type="subcellular location">
    <subcellularLocation>
        <location evidence="1">Membrane</location>
        <topology evidence="1">Multi-pass membrane protein</topology>
    </subcellularLocation>
</comment>
<organism evidence="8 9">
    <name type="scientific">Pseudomonas yamanorum</name>
    <dbReference type="NCBI Taxonomy" id="515393"/>
    <lineage>
        <taxon>Bacteria</taxon>
        <taxon>Pseudomonadati</taxon>
        <taxon>Pseudomonadota</taxon>
        <taxon>Gammaproteobacteria</taxon>
        <taxon>Pseudomonadales</taxon>
        <taxon>Pseudomonadaceae</taxon>
        <taxon>Pseudomonas</taxon>
    </lineage>
</organism>
<dbReference type="InterPro" id="IPR020846">
    <property type="entry name" value="MFS_dom"/>
</dbReference>
<dbReference type="PANTHER" id="PTHR23508:SF10">
    <property type="entry name" value="CARBOXYLIC ACID TRANSPORTER PROTEIN HOMOLOG"/>
    <property type="match status" value="1"/>
</dbReference>
<comment type="caution">
    <text evidence="8">The sequence shown here is derived from an EMBL/GenBank/DDBJ whole genome shotgun (WGS) entry which is preliminary data.</text>
</comment>
<dbReference type="GO" id="GO:0005886">
    <property type="term" value="C:plasma membrane"/>
    <property type="evidence" value="ECO:0007669"/>
    <property type="project" value="TreeGrafter"/>
</dbReference>
<feature type="transmembrane region" description="Helical" evidence="6">
    <location>
        <begin position="338"/>
        <end position="360"/>
    </location>
</feature>
<keyword evidence="3 6" id="KW-1133">Transmembrane helix</keyword>
<feature type="transmembrane region" description="Helical" evidence="6">
    <location>
        <begin position="216"/>
        <end position="236"/>
    </location>
</feature>
<evidence type="ECO:0000256" key="3">
    <source>
        <dbReference type="ARBA" id="ARBA00022989"/>
    </source>
</evidence>
<dbReference type="InterPro" id="IPR005829">
    <property type="entry name" value="Sugar_transporter_CS"/>
</dbReference>
<protein>
    <submittedName>
        <fullName evidence="8">MFS transporter</fullName>
    </submittedName>
</protein>
<feature type="transmembrane region" description="Helical" evidence="6">
    <location>
        <begin position="366"/>
        <end position="387"/>
    </location>
</feature>
<evidence type="ECO:0000256" key="2">
    <source>
        <dbReference type="ARBA" id="ARBA00022692"/>
    </source>
</evidence>
<keyword evidence="4 6" id="KW-0472">Membrane</keyword>
<feature type="transmembrane region" description="Helical" evidence="6">
    <location>
        <begin position="46"/>
        <end position="67"/>
    </location>
</feature>
<dbReference type="Proteomes" id="UP000537188">
    <property type="component" value="Unassembled WGS sequence"/>
</dbReference>
<feature type="domain" description="Major facilitator superfamily (MFS) profile" evidence="7">
    <location>
        <begin position="9"/>
        <end position="392"/>
    </location>
</feature>
<evidence type="ECO:0000259" key="7">
    <source>
        <dbReference type="PROSITE" id="PS50850"/>
    </source>
</evidence>
<feature type="transmembrane region" description="Helical" evidence="6">
    <location>
        <begin position="305"/>
        <end position="326"/>
    </location>
</feature>
<feature type="transmembrane region" description="Helical" evidence="6">
    <location>
        <begin position="133"/>
        <end position="156"/>
    </location>
</feature>
<dbReference type="Gene3D" id="1.20.1250.20">
    <property type="entry name" value="MFS general substrate transporter like domains"/>
    <property type="match status" value="2"/>
</dbReference>
<evidence type="ECO:0000256" key="6">
    <source>
        <dbReference type="SAM" id="Phobius"/>
    </source>
</evidence>
<reference evidence="8 9" key="1">
    <citation type="submission" date="2020-04" db="EMBL/GenBank/DDBJ databases">
        <title>Molecular characterization of pseudomonads from Agaricus bisporus reveal novel blotch 2 pathogens in Western Europe.</title>
        <authorList>
            <person name="Taparia T."/>
            <person name="Krijger M."/>
            <person name="Haynes E."/>
            <person name="Elpinstone J.G."/>
            <person name="Noble R."/>
            <person name="Van Der Wolf J."/>
        </authorList>
    </citation>
    <scope>NUCLEOTIDE SEQUENCE [LARGE SCALE GENOMIC DNA]</scope>
    <source>
        <strain evidence="8 9">IPO3781</strain>
    </source>
</reference>
<feature type="transmembrane region" description="Helical" evidence="6">
    <location>
        <begin position="74"/>
        <end position="94"/>
    </location>
</feature>
<dbReference type="PROSITE" id="PS50850">
    <property type="entry name" value="MFS"/>
    <property type="match status" value="1"/>
</dbReference>
<evidence type="ECO:0000256" key="1">
    <source>
        <dbReference type="ARBA" id="ARBA00004141"/>
    </source>
</evidence>
<feature type="transmembrane region" description="Helical" evidence="6">
    <location>
        <begin position="248"/>
        <end position="273"/>
    </location>
</feature>
<dbReference type="RefSeq" id="WP_177115145.1">
    <property type="nucleotide sequence ID" value="NZ_JACARF010000023.1"/>
</dbReference>
<accession>A0A7Y8FF66</accession>
<keyword evidence="2 6" id="KW-0812">Transmembrane</keyword>
<dbReference type="Pfam" id="PF07690">
    <property type="entry name" value="MFS_1"/>
    <property type="match status" value="1"/>
</dbReference>
<feature type="region of interest" description="Disordered" evidence="5">
    <location>
        <begin position="393"/>
        <end position="415"/>
    </location>
</feature>
<dbReference type="PROSITE" id="PS00217">
    <property type="entry name" value="SUGAR_TRANSPORT_2"/>
    <property type="match status" value="1"/>
</dbReference>
<dbReference type="GO" id="GO:0046943">
    <property type="term" value="F:carboxylic acid transmembrane transporter activity"/>
    <property type="evidence" value="ECO:0007669"/>
    <property type="project" value="TreeGrafter"/>
</dbReference>
<dbReference type="PROSITE" id="PS00216">
    <property type="entry name" value="SUGAR_TRANSPORT_1"/>
    <property type="match status" value="1"/>
</dbReference>
<dbReference type="SUPFAM" id="SSF103473">
    <property type="entry name" value="MFS general substrate transporter"/>
    <property type="match status" value="1"/>
</dbReference>
<evidence type="ECO:0000256" key="5">
    <source>
        <dbReference type="SAM" id="MobiDB-lite"/>
    </source>
</evidence>
<evidence type="ECO:0000256" key="4">
    <source>
        <dbReference type="ARBA" id="ARBA00023136"/>
    </source>
</evidence>
<evidence type="ECO:0000313" key="9">
    <source>
        <dbReference type="Proteomes" id="UP000537188"/>
    </source>
</evidence>